<dbReference type="Gene3D" id="1.25.40.20">
    <property type="entry name" value="Ankyrin repeat-containing domain"/>
    <property type="match status" value="1"/>
</dbReference>
<dbReference type="GeneTree" id="ENSGT00940000158293"/>
<protein>
    <recommendedName>
        <fullName evidence="3">Cortactin-binding protein 2</fullName>
    </recommendedName>
</protein>
<proteinExistence type="predicted"/>
<evidence type="ECO:0000256" key="16">
    <source>
        <dbReference type="SAM" id="MobiDB-lite"/>
    </source>
</evidence>
<evidence type="ECO:0000256" key="8">
    <source>
        <dbReference type="ARBA" id="ARBA00023018"/>
    </source>
</evidence>
<dbReference type="InterPro" id="IPR036770">
    <property type="entry name" value="Ankyrin_rpt-contain_sf"/>
</dbReference>
<dbReference type="PANTHER" id="PTHR23166">
    <property type="entry name" value="FILAMIN/GPBP-INTERACTING PROTEIN"/>
    <property type="match status" value="1"/>
</dbReference>
<evidence type="ECO:0000259" key="18">
    <source>
        <dbReference type="Pfam" id="PF25408"/>
    </source>
</evidence>
<dbReference type="InterPro" id="IPR050719">
    <property type="entry name" value="Cortactin-Actin_Reg"/>
</dbReference>
<feature type="compositionally biased region" description="Polar residues" evidence="16">
    <location>
        <begin position="568"/>
        <end position="578"/>
    </location>
</feature>
<dbReference type="GO" id="GO:0043197">
    <property type="term" value="C:dendritic spine"/>
    <property type="evidence" value="ECO:0007669"/>
    <property type="project" value="UniProtKB-SubCell"/>
</dbReference>
<feature type="repeat" description="ANK" evidence="14">
    <location>
        <begin position="827"/>
        <end position="859"/>
    </location>
</feature>
<dbReference type="PROSITE" id="PS50088">
    <property type="entry name" value="ANK_REPEAT"/>
    <property type="match status" value="4"/>
</dbReference>
<dbReference type="OrthoDB" id="6021133at2759"/>
<feature type="region of interest" description="Disordered" evidence="16">
    <location>
        <begin position="1"/>
        <end position="26"/>
    </location>
</feature>
<comment type="subcellular location">
    <subcellularLocation>
        <location evidence="2">Cell projection</location>
        <location evidence="2">Dendritic spine</location>
    </subcellularLocation>
    <subcellularLocation>
        <location evidence="1">Cytoplasm</location>
        <location evidence="1">Cell cortex</location>
    </subcellularLocation>
</comment>
<evidence type="ECO:0000256" key="6">
    <source>
        <dbReference type="ARBA" id="ARBA00022553"/>
    </source>
</evidence>
<feature type="domain" description="CortBP2/NAV1-like AAA+ ATPase lid" evidence="18">
    <location>
        <begin position="1293"/>
        <end position="1357"/>
    </location>
</feature>
<evidence type="ECO:0000256" key="3">
    <source>
        <dbReference type="ARBA" id="ARBA00017042"/>
    </source>
</evidence>
<feature type="region of interest" description="Disordered" evidence="16">
    <location>
        <begin position="1552"/>
        <end position="1607"/>
    </location>
</feature>
<dbReference type="SUPFAM" id="SSF48403">
    <property type="entry name" value="Ankyrin repeat"/>
    <property type="match status" value="1"/>
</dbReference>
<feature type="repeat" description="ANK" evidence="14">
    <location>
        <begin position="729"/>
        <end position="761"/>
    </location>
</feature>
<keyword evidence="10 15" id="KW-0175">Coiled coil</keyword>
<evidence type="ECO:0000256" key="14">
    <source>
        <dbReference type="PROSITE-ProRule" id="PRU00023"/>
    </source>
</evidence>
<name>A0A8C5MIL8_9ANUR</name>
<reference evidence="19" key="2">
    <citation type="submission" date="2025-09" db="UniProtKB">
        <authorList>
            <consortium name="Ensembl"/>
        </authorList>
    </citation>
    <scope>IDENTIFICATION</scope>
</reference>
<evidence type="ECO:0000256" key="4">
    <source>
        <dbReference type="ARBA" id="ARBA00022481"/>
    </source>
</evidence>
<keyword evidence="5" id="KW-0963">Cytoplasm</keyword>
<feature type="region of interest" description="Disordered" evidence="16">
    <location>
        <begin position="1426"/>
        <end position="1483"/>
    </location>
</feature>
<evidence type="ECO:0000256" key="10">
    <source>
        <dbReference type="ARBA" id="ARBA00023054"/>
    </source>
</evidence>
<evidence type="ECO:0000256" key="12">
    <source>
        <dbReference type="ARBA" id="ARBA00044742"/>
    </source>
</evidence>
<feature type="repeat" description="ANK" evidence="14">
    <location>
        <begin position="794"/>
        <end position="826"/>
    </location>
</feature>
<evidence type="ECO:0000256" key="11">
    <source>
        <dbReference type="ARBA" id="ARBA00023273"/>
    </source>
</evidence>
<evidence type="ECO:0000259" key="17">
    <source>
        <dbReference type="Pfam" id="PF09727"/>
    </source>
</evidence>
<evidence type="ECO:0000313" key="19">
    <source>
        <dbReference type="Ensembl" id="ENSLLEP00000014592.1"/>
    </source>
</evidence>
<dbReference type="InterPro" id="IPR002110">
    <property type="entry name" value="Ankyrin_rpt"/>
</dbReference>
<accession>A0A8C5MIL8</accession>
<evidence type="ECO:0000313" key="20">
    <source>
        <dbReference type="Proteomes" id="UP000694569"/>
    </source>
</evidence>
<dbReference type="Pfam" id="PF13637">
    <property type="entry name" value="Ank_4"/>
    <property type="match status" value="1"/>
</dbReference>
<evidence type="ECO:0000256" key="5">
    <source>
        <dbReference type="ARBA" id="ARBA00022490"/>
    </source>
</evidence>
<keyword evidence="11" id="KW-0966">Cell projection</keyword>
<reference evidence="19" key="1">
    <citation type="submission" date="2025-08" db="UniProtKB">
        <authorList>
            <consortium name="Ensembl"/>
        </authorList>
    </citation>
    <scope>IDENTIFICATION</scope>
</reference>
<dbReference type="PANTHER" id="PTHR23166:SF9">
    <property type="entry name" value="CTTNBP2 N-TERMINAL-LIKE PROTEIN"/>
    <property type="match status" value="1"/>
</dbReference>
<dbReference type="Pfam" id="PF00023">
    <property type="entry name" value="Ank"/>
    <property type="match status" value="1"/>
</dbReference>
<feature type="repeat" description="ANK" evidence="14">
    <location>
        <begin position="762"/>
        <end position="794"/>
    </location>
</feature>
<evidence type="ECO:0000256" key="1">
    <source>
        <dbReference type="ARBA" id="ARBA00004544"/>
    </source>
</evidence>
<keyword evidence="7" id="KW-0677">Repeat</keyword>
<gene>
    <name evidence="19" type="primary">CTTNBP2</name>
</gene>
<evidence type="ECO:0000256" key="7">
    <source>
        <dbReference type="ARBA" id="ARBA00022737"/>
    </source>
</evidence>
<evidence type="ECO:0000256" key="9">
    <source>
        <dbReference type="ARBA" id="ARBA00023043"/>
    </source>
</evidence>
<keyword evidence="8" id="KW-0770">Synapse</keyword>
<dbReference type="Proteomes" id="UP000694569">
    <property type="component" value="Unplaced"/>
</dbReference>
<organism evidence="19 20">
    <name type="scientific">Leptobrachium leishanense</name>
    <name type="common">Leishan spiny toad</name>
    <dbReference type="NCBI Taxonomy" id="445787"/>
    <lineage>
        <taxon>Eukaryota</taxon>
        <taxon>Metazoa</taxon>
        <taxon>Chordata</taxon>
        <taxon>Craniata</taxon>
        <taxon>Vertebrata</taxon>
        <taxon>Euteleostomi</taxon>
        <taxon>Amphibia</taxon>
        <taxon>Batrachia</taxon>
        <taxon>Anura</taxon>
        <taxon>Pelobatoidea</taxon>
        <taxon>Megophryidae</taxon>
        <taxon>Leptobrachium</taxon>
    </lineage>
</organism>
<keyword evidence="6" id="KW-0597">Phosphoprotein</keyword>
<comment type="function">
    <text evidence="12">Regulates the dendritic spine distribution of CTTN/cortactin in hippocampal neurons, and thus controls dendritic spinogenesis and dendritic spine maintenance. Associates with the striatin-interacting phosphatase and kinase (STRIPAK) core complex to regulate dendritic spine distribution of the STRIPAK complex in hippocampal neurons.</text>
</comment>
<dbReference type="InterPro" id="IPR019131">
    <property type="entry name" value="Cortactin-binding_p2_N"/>
</dbReference>
<sequence length="1607" mass="176211">MAMVGESGEQPFSTDQGDPDNTKDFNVENLSKPELRFLLSILEGELEARDLVIEALRARKKDIFVQERYGRFNLGDPFLALQRDFEGGALDKDKKPICNNPLTVLEAVMAHCRKMQERMTAQLAAAERRQRKLEAEKVQLQNLEQEHKKLLSRLEEERAKNKHVVLILVKECKLLSGKMAEEAQNLEEAMSKLEAEKKKGAELEEALAAEKQRLSQMEAQMEAQIEKQLSEFDTEKERLCAKLCREEVHTKELQDEIDRLKKTIEQLKLSKENESKANLPFLHKNKDRHPVGAGSRSVSCQTNLLLIDSDSDTIKKSPLAIPAKPSIINHMIAGNTKINVCTNSAFVKPGSDRQGTHNESVSLPTTHGVSPNCTRTEENGSSSDGTSSTLLYPNNSFCASPASPSYLSQSMQSLHSPCPNTPINSGLSPRIQAAKFKFQANANEHDQNGNTTQMHQTRALSPNSRENIVAKQMARNTVTQVLSRFTNPQGSAQLRPGYSHPMETGTYPPVAGRLSHPSLALKTTSVSRVDRGNPPPIPPKKPGLSQTPAAPHPPLKAPPNVGGKSENKPVTSAPSSTAHGIRVLHEETVSKSSSPQLPPKPSIDVPVASAGCVIPAIGTSQVGAWPPQSPGWKEPACSENSLVIPTSIACNSSIIPVSASSCKPCDSDSILVTASGWCPSLTTLLTRGGPVPLGDRTTLLHQAAAQGNVTLLSMLLNEEGLDLNHLCKDGHSALYFAAANGHSDCVKMLLTSGAHVDATVSNGFTALCTAAAQGHSKCAETLIAFNADINHVGGGQTPLYLACKNGNSEIVQLLLEAGPDRSITTADGRTAIHAAVDCGNVDCLKLLMYYEADRDGNQPSREEPNGNIFDLKDNETFFCRKSKPVISSSLLNCSDKEGWTAAHIAASKGFKNCLETLCNHFGVEPERRDNCNRTAHDVATDDCKQLLENINYLRIPVRILLEEHLQVCYSTSVNESEETCSVRIQRQTTWDDFSTMVSQAVSSHFSIVVSNGWEIREDLPLNTTGESPTGFGSIRDLSFKLGNTSWSIGQIFLQAPWEFLKMSKVDHITVLVPGPKDGCLNAVAYASTIPIQILQNFLRLVEQYHNVIFQGPEGSFQEYIVLQLAHYMKQKEEASGFTCDIVKVEVDSELSREQLVDIFINSACLIPVSEPQPSKKKTVIILEHLEKASISELLGDLMAPLDKRGVETPYCVQRANGQSNTYYFREDCFLMGTVARARLQGSELPAQQYFRWVQLRWDGEPIQGVLQRFLKRKAVFKFKGKMPPPSDPVCKGIDWICAVWYQLNSCLSRLGTPEALLGPQHFLSCPVVPGNAQIIVKWMSKLWNAVIVPKVQEAILSIASVKRSSAIGHITAVKTPSQGQQAIVKAALSILLNKAVLHGCHLSRNELEQYIADFKGSHFPISMSSTYKSGGKKKMENGAWRKVSTSPRKKSSHLTSSWSKPAEKQEGGSLNAEKNDGNMAPQAKTMYGIDNTRSLNSDQRLSIGSDEEVDLVKELRTMCSSKSEPDISKIADLDNCLVLFKNPANDQLSATVKQRSQKPNKEGVCPPLHIETSESSIGQRTKPEPSGSKVKSLLPVPRSHSVRKKQQ</sequence>
<evidence type="ECO:0000256" key="13">
    <source>
        <dbReference type="ARBA" id="ARBA00044767"/>
    </source>
</evidence>
<dbReference type="Ensembl" id="ENSLLET00000015162.1">
    <property type="protein sequence ID" value="ENSLLEP00000014592.1"/>
    <property type="gene ID" value="ENSLLEG00000009120.1"/>
</dbReference>
<dbReference type="SMART" id="SM00248">
    <property type="entry name" value="ANK"/>
    <property type="match status" value="6"/>
</dbReference>
<keyword evidence="9 14" id="KW-0040">ANK repeat</keyword>
<feature type="domain" description="Cortactin-binding protein-2 N-terminal" evidence="17">
    <location>
        <begin position="29"/>
        <end position="132"/>
    </location>
</feature>
<comment type="subunit">
    <text evidence="13">Interacts with CTTN/cortactin SH3 domain. Interacts with STRN, STRN4/zinedin and MOB4/phocein; this interactions mediate the association with the STRIPAK core complex and may regulate dendritic spine distribution of the STRIPAK complex in hippocampal neurons. Activation of glutamate receptors weakens the interaction with STRN and STRN4.</text>
</comment>
<feature type="coiled-coil region" evidence="15">
    <location>
        <begin position="116"/>
        <end position="277"/>
    </location>
</feature>
<feature type="compositionally biased region" description="Polar residues" evidence="16">
    <location>
        <begin position="357"/>
        <end position="374"/>
    </location>
</feature>
<dbReference type="Pfam" id="PF09727">
    <property type="entry name" value="CortBP2"/>
    <property type="match status" value="1"/>
</dbReference>
<keyword evidence="20" id="KW-1185">Reference proteome</keyword>
<keyword evidence="4" id="KW-0488">Methylation</keyword>
<dbReference type="GO" id="GO:0015629">
    <property type="term" value="C:actin cytoskeleton"/>
    <property type="evidence" value="ECO:0007669"/>
    <property type="project" value="TreeGrafter"/>
</dbReference>
<dbReference type="GO" id="GO:0005938">
    <property type="term" value="C:cell cortex"/>
    <property type="evidence" value="ECO:0007669"/>
    <property type="project" value="UniProtKB-SubCell"/>
</dbReference>
<feature type="region of interest" description="Disordered" evidence="16">
    <location>
        <begin position="349"/>
        <end position="388"/>
    </location>
</feature>
<evidence type="ECO:0000256" key="15">
    <source>
        <dbReference type="SAM" id="Coils"/>
    </source>
</evidence>
<dbReference type="PROSITE" id="PS50297">
    <property type="entry name" value="ANK_REP_REGION"/>
    <property type="match status" value="4"/>
</dbReference>
<dbReference type="Pfam" id="PF12796">
    <property type="entry name" value="Ank_2"/>
    <property type="match status" value="1"/>
</dbReference>
<dbReference type="Pfam" id="PF25408">
    <property type="entry name" value="AAA_lid_NAV1"/>
    <property type="match status" value="1"/>
</dbReference>
<dbReference type="InterPro" id="IPR057568">
    <property type="entry name" value="CortBP2_NAV1-like_AAA_lid"/>
</dbReference>
<evidence type="ECO:0000256" key="2">
    <source>
        <dbReference type="ARBA" id="ARBA00004552"/>
    </source>
</evidence>
<feature type="region of interest" description="Disordered" evidence="16">
    <location>
        <begin position="487"/>
        <end position="579"/>
    </location>
</feature>
<dbReference type="GO" id="GO:0051721">
    <property type="term" value="F:protein phosphatase 2A binding"/>
    <property type="evidence" value="ECO:0007669"/>
    <property type="project" value="TreeGrafter"/>
</dbReference>